<reference evidence="8 9" key="1">
    <citation type="submission" date="2020-04" db="EMBL/GenBank/DDBJ databases">
        <title>Genome-Wide Identification of 5-Methylcytosine Sites in Bacterial Genomes By High-Throughput Sequencing of MspJI Restriction Fragments.</title>
        <authorList>
            <person name="Wu V."/>
        </authorList>
    </citation>
    <scope>NUCLEOTIDE SEQUENCE [LARGE SCALE GENOMIC DNA]</scope>
    <source>
        <strain evidence="8 9">S2</strain>
    </source>
</reference>
<dbReference type="InterPro" id="IPR032819">
    <property type="entry name" value="TruB_C"/>
</dbReference>
<dbReference type="CDD" id="cd02573">
    <property type="entry name" value="PseudoU_synth_EcTruB"/>
    <property type="match status" value="1"/>
</dbReference>
<dbReference type="GO" id="GO:0031119">
    <property type="term" value="P:tRNA pseudouridine synthesis"/>
    <property type="evidence" value="ECO:0007669"/>
    <property type="project" value="UniProtKB-UniRule"/>
</dbReference>
<dbReference type="Gene3D" id="3.30.2350.10">
    <property type="entry name" value="Pseudouridine synthase"/>
    <property type="match status" value="1"/>
</dbReference>
<dbReference type="AlphaFoldDB" id="A0A6H1P1M4"/>
<evidence type="ECO:0000259" key="7">
    <source>
        <dbReference type="Pfam" id="PF16198"/>
    </source>
</evidence>
<comment type="similarity">
    <text evidence="2 5">Belongs to the pseudouridine synthase TruB family. Type 1 subfamily.</text>
</comment>
<evidence type="ECO:0000256" key="3">
    <source>
        <dbReference type="ARBA" id="ARBA00022694"/>
    </source>
</evidence>
<feature type="active site" description="Nucleophile" evidence="5">
    <location>
        <position position="38"/>
    </location>
</feature>
<evidence type="ECO:0000313" key="9">
    <source>
        <dbReference type="Proteomes" id="UP000501868"/>
    </source>
</evidence>
<dbReference type="EC" id="5.4.99.25" evidence="5"/>
<evidence type="ECO:0000313" key="8">
    <source>
        <dbReference type="EMBL" id="QIZ07453.1"/>
    </source>
</evidence>
<evidence type="ECO:0000256" key="1">
    <source>
        <dbReference type="ARBA" id="ARBA00000385"/>
    </source>
</evidence>
<evidence type="ECO:0000256" key="2">
    <source>
        <dbReference type="ARBA" id="ARBA00005642"/>
    </source>
</evidence>
<dbReference type="InterPro" id="IPR002501">
    <property type="entry name" value="PsdUridine_synth_N"/>
</dbReference>
<keyword evidence="3 5" id="KW-0819">tRNA processing</keyword>
<dbReference type="NCBIfam" id="TIGR00431">
    <property type="entry name" value="TruB"/>
    <property type="match status" value="1"/>
</dbReference>
<dbReference type="PANTHER" id="PTHR13767">
    <property type="entry name" value="TRNA-PSEUDOURIDINE SYNTHASE"/>
    <property type="match status" value="1"/>
</dbReference>
<dbReference type="EMBL" id="CP051128">
    <property type="protein sequence ID" value="QIZ07453.1"/>
    <property type="molecule type" value="Genomic_DNA"/>
</dbReference>
<dbReference type="GO" id="GO:1990481">
    <property type="term" value="P:mRNA pseudouridine synthesis"/>
    <property type="evidence" value="ECO:0007669"/>
    <property type="project" value="TreeGrafter"/>
</dbReference>
<sequence>MEGILPLYKPAGLTSHDCVFRLRKILKTKKVGHTGTLDPDVTGVLPICIGKATKVAEYITDAGKSYEGEVTIGFSTTTEDASGEIVEQKPVDRTIRREEILQVFHSITGEIEQTPPMFSAVKVGGVRLYEYARKGIEVERPTRKVTIYSIELLDDRDEFIGETVQFRFKVSCSKGTYIRTLAVMIGEILGFPAHMSFLQRVQSAAFSLEDCLTFDEIEKHMEAGTISSVLRPLETALSHLPKLLINDKVAEKVKNGALLQMPEHLKTSNGPIVTETADGLALAIYSKHPSKPDLFKPVKVLRNDLEEKGTV</sequence>
<comment type="catalytic activity">
    <reaction evidence="1 5">
        <text>uridine(55) in tRNA = pseudouridine(55) in tRNA</text>
        <dbReference type="Rhea" id="RHEA:42532"/>
        <dbReference type="Rhea" id="RHEA-COMP:10101"/>
        <dbReference type="Rhea" id="RHEA-COMP:10102"/>
        <dbReference type="ChEBI" id="CHEBI:65314"/>
        <dbReference type="ChEBI" id="CHEBI:65315"/>
        <dbReference type="EC" id="5.4.99.25"/>
    </reaction>
</comment>
<evidence type="ECO:0000256" key="4">
    <source>
        <dbReference type="ARBA" id="ARBA00023235"/>
    </source>
</evidence>
<keyword evidence="4 5" id="KW-0413">Isomerase</keyword>
<name>A0A6H1P1M4_PRIMG</name>
<dbReference type="HAMAP" id="MF_01080">
    <property type="entry name" value="TruB_bact"/>
    <property type="match status" value="1"/>
</dbReference>
<dbReference type="GO" id="GO:0160148">
    <property type="term" value="F:tRNA pseudouridine(55) synthase activity"/>
    <property type="evidence" value="ECO:0007669"/>
    <property type="project" value="UniProtKB-EC"/>
</dbReference>
<dbReference type="Proteomes" id="UP000501868">
    <property type="component" value="Chromosome"/>
</dbReference>
<dbReference type="Pfam" id="PF01509">
    <property type="entry name" value="TruB_N"/>
    <property type="match status" value="1"/>
</dbReference>
<evidence type="ECO:0000256" key="5">
    <source>
        <dbReference type="HAMAP-Rule" id="MF_01080"/>
    </source>
</evidence>
<dbReference type="InterPro" id="IPR020103">
    <property type="entry name" value="PsdUridine_synth_cat_dom_sf"/>
</dbReference>
<dbReference type="FunFam" id="3.30.2350.10:FF:000011">
    <property type="entry name" value="tRNA pseudouridine synthase B"/>
    <property type="match status" value="1"/>
</dbReference>
<gene>
    <name evidence="5 8" type="primary">truB</name>
    <name evidence="8" type="ORF">HFZ78_12575</name>
</gene>
<reference evidence="8 9" key="2">
    <citation type="submission" date="2020-04" db="EMBL/GenBank/DDBJ databases">
        <authorList>
            <person name="Fomenkov A."/>
            <person name="Anton B.P."/>
            <person name="Roberts R.J."/>
        </authorList>
    </citation>
    <scope>NUCLEOTIDE SEQUENCE [LARGE SCALE GENOMIC DNA]</scope>
    <source>
        <strain evidence="8 9">S2</strain>
    </source>
</reference>
<organism evidence="8 9">
    <name type="scientific">Priestia megaterium</name>
    <name type="common">Bacillus megaterium</name>
    <dbReference type="NCBI Taxonomy" id="1404"/>
    <lineage>
        <taxon>Bacteria</taxon>
        <taxon>Bacillati</taxon>
        <taxon>Bacillota</taxon>
        <taxon>Bacilli</taxon>
        <taxon>Bacillales</taxon>
        <taxon>Bacillaceae</taxon>
        <taxon>Priestia</taxon>
    </lineage>
</organism>
<comment type="function">
    <text evidence="5">Responsible for synthesis of pseudouridine from uracil-55 in the psi GC loop of transfer RNAs.</text>
</comment>
<feature type="domain" description="Pseudouridine synthase II N-terminal" evidence="6">
    <location>
        <begin position="23"/>
        <end position="178"/>
    </location>
</feature>
<accession>A0A6H1P1M4</accession>
<protein>
    <recommendedName>
        <fullName evidence="5">tRNA pseudouridine synthase B</fullName>
        <ecNumber evidence="5">5.4.99.25</ecNumber>
    </recommendedName>
    <alternativeName>
        <fullName evidence="5">tRNA pseudouridine(55) synthase</fullName>
        <shortName evidence="5">Psi55 synthase</shortName>
    </alternativeName>
    <alternativeName>
        <fullName evidence="5">tRNA pseudouridylate synthase</fullName>
    </alternativeName>
    <alternativeName>
        <fullName evidence="5">tRNA-uridine isomerase</fullName>
    </alternativeName>
</protein>
<feature type="domain" description="tRNA pseudouridylate synthase B C-terminal" evidence="7">
    <location>
        <begin position="179"/>
        <end position="237"/>
    </location>
</feature>
<dbReference type="SUPFAM" id="SSF55120">
    <property type="entry name" value="Pseudouridine synthase"/>
    <property type="match status" value="1"/>
</dbReference>
<dbReference type="GO" id="GO:0003723">
    <property type="term" value="F:RNA binding"/>
    <property type="evidence" value="ECO:0007669"/>
    <property type="project" value="InterPro"/>
</dbReference>
<dbReference type="PANTHER" id="PTHR13767:SF2">
    <property type="entry name" value="PSEUDOURIDYLATE SYNTHASE TRUB1"/>
    <property type="match status" value="1"/>
</dbReference>
<evidence type="ECO:0000259" key="6">
    <source>
        <dbReference type="Pfam" id="PF01509"/>
    </source>
</evidence>
<proteinExistence type="inferred from homology"/>
<dbReference type="InterPro" id="IPR014780">
    <property type="entry name" value="tRNA_psdUridine_synth_TruB"/>
</dbReference>
<dbReference type="Pfam" id="PF16198">
    <property type="entry name" value="TruB_C_2"/>
    <property type="match status" value="1"/>
</dbReference>